<evidence type="ECO:0000313" key="2">
    <source>
        <dbReference type="EMBL" id="GIN62667.1"/>
    </source>
</evidence>
<dbReference type="Pfam" id="PF03466">
    <property type="entry name" value="LysR_substrate"/>
    <property type="match status" value="1"/>
</dbReference>
<dbReference type="Gene3D" id="3.40.190.290">
    <property type="match status" value="1"/>
</dbReference>
<comment type="caution">
    <text evidence="2">The sequence shown here is derived from an EMBL/GenBank/DDBJ whole genome shotgun (WGS) entry which is preliminary data.</text>
</comment>
<protein>
    <recommendedName>
        <fullName evidence="1">LysR substrate-binding domain-containing protein</fullName>
    </recommendedName>
</protein>
<organism evidence="2 3">
    <name type="scientific">Robertmurraya siralis</name>
    <dbReference type="NCBI Taxonomy" id="77777"/>
    <lineage>
        <taxon>Bacteria</taxon>
        <taxon>Bacillati</taxon>
        <taxon>Bacillota</taxon>
        <taxon>Bacilli</taxon>
        <taxon>Bacillales</taxon>
        <taxon>Bacillaceae</taxon>
        <taxon>Robertmurraya</taxon>
    </lineage>
</organism>
<feature type="domain" description="LysR substrate-binding" evidence="1">
    <location>
        <begin position="6"/>
        <end position="86"/>
    </location>
</feature>
<evidence type="ECO:0000259" key="1">
    <source>
        <dbReference type="Pfam" id="PF03466"/>
    </source>
</evidence>
<accession>A0A919WJ62</accession>
<dbReference type="AlphaFoldDB" id="A0A919WJ62"/>
<dbReference type="OrthoDB" id="9778774at2"/>
<gene>
    <name evidence="2" type="ORF">J27TS8_26600</name>
</gene>
<sequence>MGRKNGVEINIFEYIDKVCEAKVLAGILVMTQPANPRNDNDFSYSPLMKHQIVAIVNKEHPRSRKDSITFTEFNNEKLILIDDLFRLFRIRLSLLNIIFDFP</sequence>
<dbReference type="EMBL" id="BORC01000004">
    <property type="protein sequence ID" value="GIN62667.1"/>
    <property type="molecule type" value="Genomic_DNA"/>
</dbReference>
<proteinExistence type="predicted"/>
<dbReference type="InterPro" id="IPR005119">
    <property type="entry name" value="LysR_subst-bd"/>
</dbReference>
<evidence type="ECO:0000313" key="3">
    <source>
        <dbReference type="Proteomes" id="UP000682111"/>
    </source>
</evidence>
<keyword evidence="3" id="KW-1185">Reference proteome</keyword>
<name>A0A919WJ62_9BACI</name>
<dbReference type="Proteomes" id="UP000682111">
    <property type="component" value="Unassembled WGS sequence"/>
</dbReference>
<dbReference type="RefSeq" id="WP_095309363.1">
    <property type="nucleotide sequence ID" value="NZ_BORC01000004.1"/>
</dbReference>
<dbReference type="SUPFAM" id="SSF53850">
    <property type="entry name" value="Periplasmic binding protein-like II"/>
    <property type="match status" value="1"/>
</dbReference>
<reference evidence="2" key="1">
    <citation type="submission" date="2021-03" db="EMBL/GenBank/DDBJ databases">
        <title>Antimicrobial resistance genes in bacteria isolated from Japanese honey, and their potential for conferring macrolide and lincosamide resistance in the American foulbrood pathogen Paenibacillus larvae.</title>
        <authorList>
            <person name="Okamoto M."/>
            <person name="Kumagai M."/>
            <person name="Kanamori H."/>
            <person name="Takamatsu D."/>
        </authorList>
    </citation>
    <scope>NUCLEOTIDE SEQUENCE</scope>
    <source>
        <strain evidence="2">J27TS8</strain>
    </source>
</reference>